<proteinExistence type="predicted"/>
<name>A0A1S1J0Z9_9FLAO</name>
<dbReference type="STRING" id="1278819.BHE19_18960"/>
<protein>
    <submittedName>
        <fullName evidence="1">Uncharacterized protein</fullName>
    </submittedName>
</protein>
<evidence type="ECO:0000313" key="1">
    <source>
        <dbReference type="EMBL" id="OHT43371.1"/>
    </source>
</evidence>
<dbReference type="Proteomes" id="UP000180252">
    <property type="component" value="Unassembled WGS sequence"/>
</dbReference>
<comment type="caution">
    <text evidence="1">The sequence shown here is derived from an EMBL/GenBank/DDBJ whole genome shotgun (WGS) entry which is preliminary data.</text>
</comment>
<organism evidence="1 2">
    <name type="scientific">Flavobacterium tructae</name>
    <dbReference type="NCBI Taxonomy" id="1114873"/>
    <lineage>
        <taxon>Bacteria</taxon>
        <taxon>Pseudomonadati</taxon>
        <taxon>Bacteroidota</taxon>
        <taxon>Flavobacteriia</taxon>
        <taxon>Flavobacteriales</taxon>
        <taxon>Flavobacteriaceae</taxon>
        <taxon>Flavobacterium</taxon>
    </lineage>
</organism>
<gene>
    <name evidence="1" type="ORF">BHE19_18960</name>
</gene>
<reference evidence="2" key="1">
    <citation type="submission" date="2016-09" db="EMBL/GenBank/DDBJ databases">
        <authorList>
            <person name="Chen S."/>
            <person name="Walker E."/>
        </authorList>
    </citation>
    <scope>NUCLEOTIDE SEQUENCE [LARGE SCALE GENOMIC DNA]</scope>
    <source>
        <strain evidence="2">MSU</strain>
    </source>
</reference>
<dbReference type="AlphaFoldDB" id="A0A1S1J0Z9"/>
<sequence length="89" mass="10146">MLLIMELESLKLDKFKDRALKREQLFVLNGDGVKSPAGTICDWHGGKLQKFDYGYDSERGGRLTFHDRCNVRPCDPVLTKTGEDFDVLP</sequence>
<evidence type="ECO:0000313" key="2">
    <source>
        <dbReference type="Proteomes" id="UP000180252"/>
    </source>
</evidence>
<dbReference type="EMBL" id="MIKE01000028">
    <property type="protein sequence ID" value="OHT43371.1"/>
    <property type="molecule type" value="Genomic_DNA"/>
</dbReference>
<accession>A0A1S1J0Z9</accession>